<name>A0A3G2R599_9FIRM</name>
<keyword evidence="2" id="KW-1185">Reference proteome</keyword>
<sequence length="76" mass="8955">MSMGFRRKIDLQDDKIRRALLKAKIAYEKAGERKKSIAMEKEFKKYAGFTVCRDSLRKYIKLINQEDKNNVNNKGN</sequence>
<gene>
    <name evidence="1" type="ORF">D2962_08280</name>
</gene>
<dbReference type="Proteomes" id="UP000280960">
    <property type="component" value="Chromosome"/>
</dbReference>
<dbReference type="RefSeq" id="WP_122014710.1">
    <property type="nucleotide sequence ID" value="NZ_CP033169.1"/>
</dbReference>
<dbReference type="AlphaFoldDB" id="A0A3G2R599"/>
<reference evidence="1 2" key="1">
    <citation type="submission" date="2018-10" db="EMBL/GenBank/DDBJ databases">
        <authorList>
            <person name="Zhang X."/>
        </authorList>
    </citation>
    <scope>NUCLEOTIDE SEQUENCE [LARGE SCALE GENOMIC DNA]</scope>
    <source>
        <strain evidence="1 2">SK-G1</strain>
    </source>
</reference>
<organism evidence="1 2">
    <name type="scientific">Biomaibacter acetigenes</name>
    <dbReference type="NCBI Taxonomy" id="2316383"/>
    <lineage>
        <taxon>Bacteria</taxon>
        <taxon>Bacillati</taxon>
        <taxon>Bacillota</taxon>
        <taxon>Clostridia</taxon>
        <taxon>Thermosediminibacterales</taxon>
        <taxon>Tepidanaerobacteraceae</taxon>
        <taxon>Biomaibacter</taxon>
    </lineage>
</organism>
<evidence type="ECO:0000313" key="1">
    <source>
        <dbReference type="EMBL" id="AYO30620.1"/>
    </source>
</evidence>
<dbReference type="EMBL" id="CP033169">
    <property type="protein sequence ID" value="AYO30620.1"/>
    <property type="molecule type" value="Genomic_DNA"/>
</dbReference>
<dbReference type="KEGG" id="bacg:D2962_08280"/>
<accession>A0A3G2R599</accession>
<evidence type="ECO:0000313" key="2">
    <source>
        <dbReference type="Proteomes" id="UP000280960"/>
    </source>
</evidence>
<proteinExistence type="predicted"/>
<protein>
    <submittedName>
        <fullName evidence="1">Uncharacterized protein</fullName>
    </submittedName>
</protein>